<feature type="domain" description="Cadherin" evidence="11">
    <location>
        <begin position="195"/>
        <end position="303"/>
    </location>
</feature>
<dbReference type="GO" id="GO:0005911">
    <property type="term" value="C:cell-cell junction"/>
    <property type="evidence" value="ECO:0007669"/>
    <property type="project" value="TreeGrafter"/>
</dbReference>
<evidence type="ECO:0000256" key="3">
    <source>
        <dbReference type="ARBA" id="ARBA00022737"/>
    </source>
</evidence>
<dbReference type="InterPro" id="IPR020894">
    <property type="entry name" value="Cadherin_CS"/>
</dbReference>
<feature type="region of interest" description="Disordered" evidence="9">
    <location>
        <begin position="876"/>
        <end position="920"/>
    </location>
</feature>
<dbReference type="Proteomes" id="UP000472271">
    <property type="component" value="Chromosome 10"/>
</dbReference>
<name>A0A673BM47_9TELE</name>
<reference evidence="12" key="3">
    <citation type="submission" date="2025-09" db="UniProtKB">
        <authorList>
            <consortium name="Ensembl"/>
        </authorList>
    </citation>
    <scope>IDENTIFICATION</scope>
</reference>
<gene>
    <name evidence="12" type="primary">cdhr2</name>
</gene>
<evidence type="ECO:0000256" key="10">
    <source>
        <dbReference type="SAM" id="Phobius"/>
    </source>
</evidence>
<keyword evidence="3" id="KW-0677">Repeat</keyword>
<accession>A0A673BM47</accession>
<evidence type="ECO:0000256" key="2">
    <source>
        <dbReference type="ARBA" id="ARBA00022692"/>
    </source>
</evidence>
<dbReference type="InterPro" id="IPR015919">
    <property type="entry name" value="Cadherin-like_sf"/>
</dbReference>
<evidence type="ECO:0000256" key="4">
    <source>
        <dbReference type="ARBA" id="ARBA00022837"/>
    </source>
</evidence>
<dbReference type="GO" id="GO:0005509">
    <property type="term" value="F:calcium ion binding"/>
    <property type="evidence" value="ECO:0007669"/>
    <property type="project" value="UniProtKB-UniRule"/>
</dbReference>
<evidence type="ECO:0000256" key="5">
    <source>
        <dbReference type="ARBA" id="ARBA00022889"/>
    </source>
</evidence>
<dbReference type="PANTHER" id="PTHR24025">
    <property type="entry name" value="DESMOGLEIN FAMILY MEMBER"/>
    <property type="match status" value="1"/>
</dbReference>
<feature type="transmembrane region" description="Helical" evidence="10">
    <location>
        <begin position="755"/>
        <end position="780"/>
    </location>
</feature>
<dbReference type="PROSITE" id="PS50268">
    <property type="entry name" value="CADHERIN_2"/>
    <property type="match status" value="6"/>
</dbReference>
<keyword evidence="6 10" id="KW-1133">Transmembrane helix</keyword>
<dbReference type="GO" id="GO:0009653">
    <property type="term" value="P:anatomical structure morphogenesis"/>
    <property type="evidence" value="ECO:0007669"/>
    <property type="project" value="UniProtKB-ARBA"/>
</dbReference>
<dbReference type="PANTHER" id="PTHR24025:SF23">
    <property type="entry name" value="NEURAL-CADHERIN"/>
    <property type="match status" value="1"/>
</dbReference>
<protein>
    <recommendedName>
        <fullName evidence="11">Cadherin domain-containing protein</fullName>
    </recommendedName>
</protein>
<dbReference type="GO" id="GO:0005886">
    <property type="term" value="C:plasma membrane"/>
    <property type="evidence" value="ECO:0007669"/>
    <property type="project" value="InterPro"/>
</dbReference>
<evidence type="ECO:0000313" key="12">
    <source>
        <dbReference type="Ensembl" id="ENSSORP00005041318.1"/>
    </source>
</evidence>
<reference evidence="12" key="1">
    <citation type="submission" date="2019-06" db="EMBL/GenBank/DDBJ databases">
        <authorList>
            <consortium name="Wellcome Sanger Institute Data Sharing"/>
        </authorList>
    </citation>
    <scope>NUCLEOTIDE SEQUENCE [LARGE SCALE GENOMIC DNA]</scope>
</reference>
<dbReference type="Pfam" id="PF00028">
    <property type="entry name" value="Cadherin"/>
    <property type="match status" value="3"/>
</dbReference>
<dbReference type="FunCoup" id="A0A673BM47">
    <property type="interactions" value="775"/>
</dbReference>
<evidence type="ECO:0000256" key="7">
    <source>
        <dbReference type="ARBA" id="ARBA00023136"/>
    </source>
</evidence>
<feature type="domain" description="Cadherin" evidence="11">
    <location>
        <begin position="1"/>
        <end position="89"/>
    </location>
</feature>
<dbReference type="FunFam" id="2.60.40.60:FF:000094">
    <property type="entry name" value="protocadherin gamma-C4 isoform X2"/>
    <property type="match status" value="1"/>
</dbReference>
<evidence type="ECO:0000259" key="11">
    <source>
        <dbReference type="PROSITE" id="PS50268"/>
    </source>
</evidence>
<dbReference type="PROSITE" id="PS00232">
    <property type="entry name" value="CADHERIN_1"/>
    <property type="match status" value="3"/>
</dbReference>
<dbReference type="PRINTS" id="PR00205">
    <property type="entry name" value="CADHERIN"/>
</dbReference>
<dbReference type="AlphaFoldDB" id="A0A673BM47"/>
<keyword evidence="4 8" id="KW-0106">Calcium</keyword>
<keyword evidence="13" id="KW-1185">Reference proteome</keyword>
<dbReference type="SMART" id="SM00112">
    <property type="entry name" value="CA"/>
    <property type="match status" value="6"/>
</dbReference>
<dbReference type="CDD" id="cd11304">
    <property type="entry name" value="Cadherin_repeat"/>
    <property type="match status" value="6"/>
</dbReference>
<evidence type="ECO:0000256" key="6">
    <source>
        <dbReference type="ARBA" id="ARBA00022989"/>
    </source>
</evidence>
<organism evidence="12 13">
    <name type="scientific">Sphaeramia orbicularis</name>
    <name type="common">orbiculate cardinalfish</name>
    <dbReference type="NCBI Taxonomy" id="375764"/>
    <lineage>
        <taxon>Eukaryota</taxon>
        <taxon>Metazoa</taxon>
        <taxon>Chordata</taxon>
        <taxon>Craniata</taxon>
        <taxon>Vertebrata</taxon>
        <taxon>Euteleostomi</taxon>
        <taxon>Actinopterygii</taxon>
        <taxon>Neopterygii</taxon>
        <taxon>Teleostei</taxon>
        <taxon>Neoteleostei</taxon>
        <taxon>Acanthomorphata</taxon>
        <taxon>Gobiaria</taxon>
        <taxon>Kurtiformes</taxon>
        <taxon>Apogonoidei</taxon>
        <taxon>Apogonidae</taxon>
        <taxon>Apogoninae</taxon>
        <taxon>Sphaeramia</taxon>
    </lineage>
</organism>
<dbReference type="SUPFAM" id="SSF49313">
    <property type="entry name" value="Cadherin-like"/>
    <property type="match status" value="6"/>
</dbReference>
<dbReference type="InterPro" id="IPR050971">
    <property type="entry name" value="Cadherin-domain_protein"/>
</dbReference>
<evidence type="ECO:0000256" key="1">
    <source>
        <dbReference type="ARBA" id="ARBA00004370"/>
    </source>
</evidence>
<keyword evidence="7 10" id="KW-0472">Membrane</keyword>
<keyword evidence="2 10" id="KW-0812">Transmembrane</keyword>
<feature type="domain" description="Cadherin" evidence="11">
    <location>
        <begin position="90"/>
        <end position="194"/>
    </location>
</feature>
<keyword evidence="5" id="KW-0130">Cell adhesion</keyword>
<evidence type="ECO:0000256" key="8">
    <source>
        <dbReference type="PROSITE-ProRule" id="PRU00043"/>
    </source>
</evidence>
<dbReference type="FunFam" id="2.60.40.60:FF:000252">
    <property type="entry name" value="Cadherin related family member 2"/>
    <property type="match status" value="1"/>
</dbReference>
<dbReference type="InterPro" id="IPR002126">
    <property type="entry name" value="Cadherin-like_dom"/>
</dbReference>
<feature type="domain" description="Cadherin" evidence="11">
    <location>
        <begin position="417"/>
        <end position="533"/>
    </location>
</feature>
<reference evidence="12" key="2">
    <citation type="submission" date="2025-08" db="UniProtKB">
        <authorList>
            <consortium name="Ensembl"/>
        </authorList>
    </citation>
    <scope>IDENTIFICATION</scope>
</reference>
<sequence>MTVRDLDKNAKIELSLDGPDKDLFFVEPQLIISEGSVQLQVKQPENVDFEKKHEANLQVVAVDQEKTTFRSTAEVTIKIIDTNDHSPQFPQSTYKLNVSEHSPEGTVLAIITAEDPDTMDQGNITYRLLPESILPYFDVEPHTGEVYVKDESPLDRELRSLFIVTLQAVDSDGKPGTTVLEITVTDINDQRPVPNRDSYLVFVKEGENFEEQIQATDADEPNTPNSQIVYSIIPSEYSNNFTIDPNTGVLRNKGELDREALDPQLDGIIELTVKISDKGTPPLSDLVNVTINLEDINDNGPEFEAPSYSFSVKEGEKGGFVGSVFAVDKDQTSGFNRISFSIVNGGFGSFIIRTYQAENLQNGYMGNITVDPDIELDYESSNKQFTLKVEAADLGQKKAELTVDVKVLDVNDERPEFIPSEVVSVEENMSDPDYVVGTFTAKDKDGNHSLVFELESMKCRCNGTVTSCNSFILEPTGEVKINPANPVDYEECDEVRVEAQVVDEYTEKGANNSLQTDEMLIKIIDVNDNYPQFITSDVDSNVFVVVSESAVKGTSVASVTATDRDSGTYGQIKFEVKHVTFEHTNRLIKETDLLFSAVTTQDKNIYSGLIQCTSKLDATLKGKYLVTVAAIDDDGKGLSDSTVLEIFTVDESFRIELRFKSPLEEVEKNEDNIKRDLMAATKATVHIVALTTEKEEARAPGDTIMETYFVNRNGTALTSNQVEDMLSEPEYFLKLAEYGLSYIGTVDVEEPKVNVLQFVMVGMIGGLIIVLTVLTTSLVCTRRNYRRKLKAAKAMNTASMVTSDNQKSGPVLPGTNKYTMEGANPVLNLNIDAAMILDIDAQSSDADKVSLSSLDYSDDMIMSEKDTNPIMQRIQEEEEDERLPEYSEPLGAALAHHGQKKGSRNHNEEFTNPAFSTTDL</sequence>
<dbReference type="Gene3D" id="2.60.40.60">
    <property type="entry name" value="Cadherins"/>
    <property type="match status" value="6"/>
</dbReference>
<proteinExistence type="predicted"/>
<evidence type="ECO:0000313" key="13">
    <source>
        <dbReference type="Proteomes" id="UP000472271"/>
    </source>
</evidence>
<dbReference type="InParanoid" id="A0A673BM47"/>
<dbReference type="GO" id="GO:0007156">
    <property type="term" value="P:homophilic cell adhesion via plasma membrane adhesion molecules"/>
    <property type="evidence" value="ECO:0007669"/>
    <property type="project" value="InterPro"/>
</dbReference>
<feature type="domain" description="Cadherin" evidence="11">
    <location>
        <begin position="304"/>
        <end position="417"/>
    </location>
</feature>
<dbReference type="Ensembl" id="ENSSORT00005042380.1">
    <property type="protein sequence ID" value="ENSSORP00005041318.1"/>
    <property type="gene ID" value="ENSSORG00005019226.1"/>
</dbReference>
<evidence type="ECO:0000256" key="9">
    <source>
        <dbReference type="SAM" id="MobiDB-lite"/>
    </source>
</evidence>
<comment type="subcellular location">
    <subcellularLocation>
        <location evidence="1">Membrane</location>
    </subcellularLocation>
</comment>
<feature type="domain" description="Cadherin" evidence="11">
    <location>
        <begin position="538"/>
        <end position="664"/>
    </location>
</feature>